<feature type="transmembrane region" description="Helical" evidence="8">
    <location>
        <begin position="187"/>
        <end position="210"/>
    </location>
</feature>
<proteinExistence type="inferred from homology"/>
<dbReference type="STRING" id="380248.SAMN05216251_103402"/>
<keyword evidence="8" id="KW-0813">Transport</keyword>
<dbReference type="GO" id="GO:0140359">
    <property type="term" value="F:ABC-type transporter activity"/>
    <property type="evidence" value="ECO:0007669"/>
    <property type="project" value="InterPro"/>
</dbReference>
<dbReference type="InterPro" id="IPR051328">
    <property type="entry name" value="T7SS_ABC-Transporter"/>
</dbReference>
<sequence length="269" mass="27796">MTATAPATATAPPAASRLTQSWVLALRAVTLLRRDTAEISGAVLAPLVFFVGFYVPMRGVMADRGVDYAQWLPPIVVLQSMLFVAMSSADAIAADVQQGMFRRFRTMPLARLAPVAGRLGADLCRALLACAAAVAIATAFGFRFRAGAGAAAGFVVLAVAFALCLAVGCIALGLVVGNPEHTASAMLVPQLLLTMLSTGFTPVSGFPGWIRPFVRNQPVSQAADALRALAAGGPPARPVLVTTAWLAGLLVVFTLLAGRALGRSKGGPR</sequence>
<dbReference type="RefSeq" id="WP_093712591.1">
    <property type="nucleotide sequence ID" value="NZ_FONG01000003.1"/>
</dbReference>
<comment type="subcellular location">
    <subcellularLocation>
        <location evidence="1 8">Cell membrane</location>
        <topology evidence="1 8">Multi-pass membrane protein</topology>
    </subcellularLocation>
</comment>
<dbReference type="AlphaFoldDB" id="A0A1I2B986"/>
<evidence type="ECO:0000256" key="6">
    <source>
        <dbReference type="ARBA" id="ARBA00023136"/>
    </source>
</evidence>
<evidence type="ECO:0000259" key="9">
    <source>
        <dbReference type="PROSITE" id="PS51012"/>
    </source>
</evidence>
<dbReference type="OrthoDB" id="3370990at2"/>
<evidence type="ECO:0000256" key="4">
    <source>
        <dbReference type="ARBA" id="ARBA00022692"/>
    </source>
</evidence>
<feature type="transmembrane region" description="Helical" evidence="8">
    <location>
        <begin position="75"/>
        <end position="96"/>
    </location>
</feature>
<name>A0A1I2B986_9ACTN</name>
<keyword evidence="5 8" id="KW-1133">Transmembrane helix</keyword>
<feature type="transmembrane region" description="Helical" evidence="8">
    <location>
        <begin position="150"/>
        <end position="175"/>
    </location>
</feature>
<dbReference type="InterPro" id="IPR013525">
    <property type="entry name" value="ABC2_TM"/>
</dbReference>
<keyword evidence="7" id="KW-0046">Antibiotic resistance</keyword>
<evidence type="ECO:0000256" key="1">
    <source>
        <dbReference type="ARBA" id="ARBA00004651"/>
    </source>
</evidence>
<gene>
    <name evidence="10" type="ORF">SAMN05216251_103402</name>
</gene>
<accession>A0A1I2B986</accession>
<dbReference type="GO" id="GO:0046677">
    <property type="term" value="P:response to antibiotic"/>
    <property type="evidence" value="ECO:0007669"/>
    <property type="project" value="UniProtKB-KW"/>
</dbReference>
<reference evidence="10 11" key="1">
    <citation type="submission" date="2016-10" db="EMBL/GenBank/DDBJ databases">
        <authorList>
            <person name="de Groot N.N."/>
        </authorList>
    </citation>
    <scope>NUCLEOTIDE SEQUENCE [LARGE SCALE GENOMIC DNA]</scope>
    <source>
        <strain evidence="10 11">CGMCC 4.3510</strain>
    </source>
</reference>
<feature type="transmembrane region" description="Helical" evidence="8">
    <location>
        <begin position="36"/>
        <end position="55"/>
    </location>
</feature>
<keyword evidence="6 8" id="KW-0472">Membrane</keyword>
<dbReference type="PANTHER" id="PTHR43077:SF8">
    <property type="entry name" value="DOXORUBICIN RESISTANCE ABC TRANSPORTER PERMEASE PROTEIN DRRB"/>
    <property type="match status" value="1"/>
</dbReference>
<feature type="transmembrane region" description="Helical" evidence="8">
    <location>
        <begin position="126"/>
        <end position="144"/>
    </location>
</feature>
<dbReference type="PROSITE" id="PS51012">
    <property type="entry name" value="ABC_TM2"/>
    <property type="match status" value="1"/>
</dbReference>
<evidence type="ECO:0000313" key="11">
    <source>
        <dbReference type="Proteomes" id="UP000199323"/>
    </source>
</evidence>
<dbReference type="InterPro" id="IPR047817">
    <property type="entry name" value="ABC2_TM_bact-type"/>
</dbReference>
<evidence type="ECO:0000256" key="2">
    <source>
        <dbReference type="ARBA" id="ARBA00007783"/>
    </source>
</evidence>
<evidence type="ECO:0000256" key="5">
    <source>
        <dbReference type="ARBA" id="ARBA00022989"/>
    </source>
</evidence>
<dbReference type="Pfam" id="PF01061">
    <property type="entry name" value="ABC2_membrane"/>
    <property type="match status" value="1"/>
</dbReference>
<evidence type="ECO:0000256" key="8">
    <source>
        <dbReference type="RuleBase" id="RU361157"/>
    </source>
</evidence>
<dbReference type="PANTHER" id="PTHR43077">
    <property type="entry name" value="TRANSPORT PERMEASE YVFS-RELATED"/>
    <property type="match status" value="1"/>
</dbReference>
<evidence type="ECO:0000256" key="3">
    <source>
        <dbReference type="ARBA" id="ARBA00022475"/>
    </source>
</evidence>
<evidence type="ECO:0000256" key="7">
    <source>
        <dbReference type="ARBA" id="ARBA00023251"/>
    </source>
</evidence>
<keyword evidence="4 8" id="KW-0812">Transmembrane</keyword>
<dbReference type="PIRSF" id="PIRSF006648">
    <property type="entry name" value="DrrB"/>
    <property type="match status" value="1"/>
</dbReference>
<protein>
    <recommendedName>
        <fullName evidence="8">Transport permease protein</fullName>
    </recommendedName>
</protein>
<dbReference type="EMBL" id="FONG01000003">
    <property type="protein sequence ID" value="SFE52629.1"/>
    <property type="molecule type" value="Genomic_DNA"/>
</dbReference>
<dbReference type="InterPro" id="IPR000412">
    <property type="entry name" value="ABC_2_transport"/>
</dbReference>
<feature type="transmembrane region" description="Helical" evidence="8">
    <location>
        <begin position="239"/>
        <end position="261"/>
    </location>
</feature>
<comment type="similarity">
    <text evidence="2 8">Belongs to the ABC-2 integral membrane protein family.</text>
</comment>
<evidence type="ECO:0000313" key="10">
    <source>
        <dbReference type="EMBL" id="SFE52629.1"/>
    </source>
</evidence>
<feature type="domain" description="ABC transmembrane type-2" evidence="9">
    <location>
        <begin position="37"/>
        <end position="264"/>
    </location>
</feature>
<keyword evidence="3 8" id="KW-1003">Cell membrane</keyword>
<dbReference type="GO" id="GO:0043190">
    <property type="term" value="C:ATP-binding cassette (ABC) transporter complex"/>
    <property type="evidence" value="ECO:0007669"/>
    <property type="project" value="InterPro"/>
</dbReference>
<keyword evidence="11" id="KW-1185">Reference proteome</keyword>
<organism evidence="10 11">
    <name type="scientific">Actinacidiphila alni</name>
    <dbReference type="NCBI Taxonomy" id="380248"/>
    <lineage>
        <taxon>Bacteria</taxon>
        <taxon>Bacillati</taxon>
        <taxon>Actinomycetota</taxon>
        <taxon>Actinomycetes</taxon>
        <taxon>Kitasatosporales</taxon>
        <taxon>Streptomycetaceae</taxon>
        <taxon>Actinacidiphila</taxon>
    </lineage>
</organism>
<dbReference type="Proteomes" id="UP000199323">
    <property type="component" value="Unassembled WGS sequence"/>
</dbReference>